<sequence>MLNAEPGRALLSNTIVCPRNSEEERTKWYRFRDLGHRKAEAARKARKTLRKRARQGSYNDDDLDNALGYDAAPLELDNETFQRNIAVMFYSANIPFRLIDKPAFRRALLQGRPDHLEPCL</sequence>
<evidence type="ECO:0000256" key="1">
    <source>
        <dbReference type="SAM" id="MobiDB-lite"/>
    </source>
</evidence>
<feature type="region of interest" description="Disordered" evidence="1">
    <location>
        <begin position="45"/>
        <end position="65"/>
    </location>
</feature>
<dbReference type="EMBL" id="JAACNO010002902">
    <property type="protein sequence ID" value="KAF4129934.1"/>
    <property type="molecule type" value="Genomic_DNA"/>
</dbReference>
<dbReference type="EMBL" id="JAACNO010002902">
    <property type="protein sequence ID" value="KAF4129935.1"/>
    <property type="molecule type" value="Genomic_DNA"/>
</dbReference>
<dbReference type="EMBL" id="WSZM01000656">
    <property type="protein sequence ID" value="KAF4030632.1"/>
    <property type="molecule type" value="Genomic_DNA"/>
</dbReference>
<evidence type="ECO:0000313" key="6">
    <source>
        <dbReference type="Proteomes" id="UP000602510"/>
    </source>
</evidence>
<dbReference type="AlphaFoldDB" id="A0A833S8Y4"/>
<evidence type="ECO:0000313" key="3">
    <source>
        <dbReference type="EMBL" id="KAF4129934.1"/>
    </source>
</evidence>
<protein>
    <submittedName>
        <fullName evidence="2">Uncharacterized protein</fullName>
    </submittedName>
</protein>
<name>A0A833S8Y4_PHYIN</name>
<reference evidence="2" key="1">
    <citation type="submission" date="2020-04" db="EMBL/GenBank/DDBJ databases">
        <title>Hybrid Assembly of Korean Phytophthora infestans isolates.</title>
        <authorList>
            <person name="Prokchorchik M."/>
            <person name="Lee Y."/>
            <person name="Seo J."/>
            <person name="Cho J.-H."/>
            <person name="Park Y.-E."/>
            <person name="Jang D.-C."/>
            <person name="Im J.-S."/>
            <person name="Choi J.-G."/>
            <person name="Park H.-J."/>
            <person name="Lee G.-B."/>
            <person name="Lee Y.-G."/>
            <person name="Hong S.-Y."/>
            <person name="Cho K."/>
            <person name="Sohn K.H."/>
        </authorList>
    </citation>
    <scope>NUCLEOTIDE SEQUENCE</scope>
    <source>
        <strain evidence="2">KR_1_A1</strain>
        <strain evidence="3">KR_2_A2</strain>
    </source>
</reference>
<gene>
    <name evidence="2" type="ORF">GN244_ATG17570</name>
    <name evidence="5" type="ORF">GN958_ATG16671</name>
    <name evidence="3" type="ORF">GN958_ATG20880</name>
    <name evidence="4" type="ORF">GN958_ATG20881</name>
</gene>
<keyword evidence="6" id="KW-1185">Reference proteome</keyword>
<dbReference type="Proteomes" id="UP000704712">
    <property type="component" value="Unassembled WGS sequence"/>
</dbReference>
<dbReference type="EMBL" id="JAACNO010002333">
    <property type="protein sequence ID" value="KAF4134139.1"/>
    <property type="molecule type" value="Genomic_DNA"/>
</dbReference>
<evidence type="ECO:0000313" key="4">
    <source>
        <dbReference type="EMBL" id="KAF4129935.1"/>
    </source>
</evidence>
<dbReference type="Proteomes" id="UP000602510">
    <property type="component" value="Unassembled WGS sequence"/>
</dbReference>
<comment type="caution">
    <text evidence="2">The sequence shown here is derived from an EMBL/GenBank/DDBJ whole genome shotgun (WGS) entry which is preliminary data.</text>
</comment>
<feature type="compositionally biased region" description="Basic residues" evidence="1">
    <location>
        <begin position="45"/>
        <end position="54"/>
    </location>
</feature>
<evidence type="ECO:0000313" key="2">
    <source>
        <dbReference type="EMBL" id="KAF4030632.1"/>
    </source>
</evidence>
<evidence type="ECO:0000313" key="5">
    <source>
        <dbReference type="EMBL" id="KAF4134139.1"/>
    </source>
</evidence>
<proteinExistence type="predicted"/>
<accession>A0A833S8Y4</accession>
<organism evidence="2 6">
    <name type="scientific">Phytophthora infestans</name>
    <name type="common">Potato late blight agent</name>
    <name type="synonym">Botrytis infestans</name>
    <dbReference type="NCBI Taxonomy" id="4787"/>
    <lineage>
        <taxon>Eukaryota</taxon>
        <taxon>Sar</taxon>
        <taxon>Stramenopiles</taxon>
        <taxon>Oomycota</taxon>
        <taxon>Peronosporomycetes</taxon>
        <taxon>Peronosporales</taxon>
        <taxon>Peronosporaceae</taxon>
        <taxon>Phytophthora</taxon>
    </lineage>
</organism>